<gene>
    <name evidence="4" type="ORF">ACFP4F_03070</name>
</gene>
<dbReference type="RefSeq" id="WP_031066497.1">
    <property type="nucleotide sequence ID" value="NZ_JBHSPX010000001.1"/>
</dbReference>
<dbReference type="InterPro" id="IPR045679">
    <property type="entry name" value="DUF6199"/>
</dbReference>
<name>A0ABW1MDR6_9ACTN</name>
<feature type="domain" description="DUF6199" evidence="3">
    <location>
        <begin position="10"/>
        <end position="68"/>
    </location>
</feature>
<accession>A0ABW1MDR6</accession>
<evidence type="ECO:0000313" key="4">
    <source>
        <dbReference type="EMBL" id="MFC6061529.1"/>
    </source>
</evidence>
<reference evidence="5" key="1">
    <citation type="journal article" date="2019" name="Int. J. Syst. Evol. Microbiol.">
        <title>The Global Catalogue of Microorganisms (GCM) 10K type strain sequencing project: providing services to taxonomists for standard genome sequencing and annotation.</title>
        <authorList>
            <consortium name="The Broad Institute Genomics Platform"/>
            <consortium name="The Broad Institute Genome Sequencing Center for Infectious Disease"/>
            <person name="Wu L."/>
            <person name="Ma J."/>
        </authorList>
    </citation>
    <scope>NUCLEOTIDE SEQUENCE [LARGE SCALE GENOMIC DNA]</scope>
    <source>
        <strain evidence="5">CGMCC 1.15180</strain>
    </source>
</reference>
<dbReference type="PROSITE" id="PS51257">
    <property type="entry name" value="PROKAR_LIPOPROTEIN"/>
    <property type="match status" value="1"/>
</dbReference>
<feature type="transmembrane region" description="Helical" evidence="2">
    <location>
        <begin position="52"/>
        <end position="70"/>
    </location>
</feature>
<keyword evidence="2" id="KW-1133">Transmembrane helix</keyword>
<evidence type="ECO:0000259" key="3">
    <source>
        <dbReference type="Pfam" id="PF19701"/>
    </source>
</evidence>
<keyword evidence="2" id="KW-0812">Transmembrane</keyword>
<evidence type="ECO:0000256" key="2">
    <source>
        <dbReference type="SAM" id="Phobius"/>
    </source>
</evidence>
<evidence type="ECO:0000256" key="1">
    <source>
        <dbReference type="SAM" id="MobiDB-lite"/>
    </source>
</evidence>
<proteinExistence type="predicted"/>
<dbReference type="EMBL" id="JBHSPX010000001">
    <property type="protein sequence ID" value="MFC6061529.1"/>
    <property type="molecule type" value="Genomic_DNA"/>
</dbReference>
<keyword evidence="5" id="KW-1185">Reference proteome</keyword>
<evidence type="ECO:0000313" key="5">
    <source>
        <dbReference type="Proteomes" id="UP001596139"/>
    </source>
</evidence>
<keyword evidence="2" id="KW-0472">Membrane</keyword>
<comment type="caution">
    <text evidence="4">The sequence shown here is derived from an EMBL/GenBank/DDBJ whole genome shotgun (WGS) entry which is preliminary data.</text>
</comment>
<dbReference type="Pfam" id="PF19701">
    <property type="entry name" value="DUF6199"/>
    <property type="match status" value="1"/>
</dbReference>
<sequence>MKYTFIMWAMGAVFLLVACVNPRSLFWAFQSWRYRNPKAGEPSDAAYTLQRVQATVAALFLFGLGGFLWYQEEASTTDADEVRTAVMKAVHILETESVTATNGDLMEPNHRLEVDAALDQAMKSQSPALGPSPWGLQAESAGRTEDGGEDFTVTNEDQQYPYCIKVVENGYVANDSGHGSGGDSGDASGGLVMHETTLDVSVHKGSCED</sequence>
<feature type="region of interest" description="Disordered" evidence="1">
    <location>
        <begin position="123"/>
        <end position="147"/>
    </location>
</feature>
<organism evidence="4 5">
    <name type="scientific">Streptomyces ochraceiscleroticus</name>
    <dbReference type="NCBI Taxonomy" id="47761"/>
    <lineage>
        <taxon>Bacteria</taxon>
        <taxon>Bacillati</taxon>
        <taxon>Actinomycetota</taxon>
        <taxon>Actinomycetes</taxon>
        <taxon>Kitasatosporales</taxon>
        <taxon>Streptomycetaceae</taxon>
        <taxon>Streptomyces</taxon>
    </lineage>
</organism>
<dbReference type="Proteomes" id="UP001596139">
    <property type="component" value="Unassembled WGS sequence"/>
</dbReference>
<protein>
    <recommendedName>
        <fullName evidence="3">DUF6199 domain-containing protein</fullName>
    </recommendedName>
</protein>